<protein>
    <submittedName>
        <fullName evidence="2">N-acetylglucosamine kinase</fullName>
    </submittedName>
</protein>
<dbReference type="PANTHER" id="PTHR43190:SF3">
    <property type="entry name" value="N-ACETYL-D-GLUCOSAMINE KINASE"/>
    <property type="match status" value="1"/>
</dbReference>
<feature type="domain" description="ATPase BadF/BadG/BcrA/BcrD type" evidence="1">
    <location>
        <begin position="7"/>
        <end position="255"/>
    </location>
</feature>
<dbReference type="CDD" id="cd24082">
    <property type="entry name" value="ASKHA_NBD_GspK-like"/>
    <property type="match status" value="1"/>
</dbReference>
<evidence type="ECO:0000313" key="2">
    <source>
        <dbReference type="EMBL" id="NDL63516.1"/>
    </source>
</evidence>
<accession>A0A845SKJ2</accession>
<keyword evidence="2" id="KW-0808">Transferase</keyword>
<evidence type="ECO:0000313" key="3">
    <source>
        <dbReference type="Proteomes" id="UP000461443"/>
    </source>
</evidence>
<keyword evidence="3" id="KW-1185">Reference proteome</keyword>
<reference evidence="2 3" key="2">
    <citation type="submission" date="2020-02" db="EMBL/GenBank/DDBJ databases">
        <title>The new genus of Enterobacteriales.</title>
        <authorList>
            <person name="Kim I.S."/>
        </authorList>
    </citation>
    <scope>NUCLEOTIDE SEQUENCE [LARGE SCALE GENOMIC DNA]</scope>
    <source>
        <strain evidence="2 3">SAP-6</strain>
    </source>
</reference>
<dbReference type="GO" id="GO:0016301">
    <property type="term" value="F:kinase activity"/>
    <property type="evidence" value="ECO:0007669"/>
    <property type="project" value="UniProtKB-KW"/>
</dbReference>
<dbReference type="PANTHER" id="PTHR43190">
    <property type="entry name" value="N-ACETYL-D-GLUCOSAMINE KINASE"/>
    <property type="match status" value="1"/>
</dbReference>
<dbReference type="InterPro" id="IPR002731">
    <property type="entry name" value="ATPase_BadF"/>
</dbReference>
<dbReference type="InterPro" id="IPR043129">
    <property type="entry name" value="ATPase_NBD"/>
</dbReference>
<dbReference type="Gene3D" id="3.30.420.40">
    <property type="match status" value="2"/>
</dbReference>
<keyword evidence="2" id="KW-0418">Kinase</keyword>
<comment type="caution">
    <text evidence="2">The sequence shown here is derived from an EMBL/GenBank/DDBJ whole genome shotgun (WGS) entry which is preliminary data.</text>
</comment>
<dbReference type="InterPro" id="IPR052519">
    <property type="entry name" value="Euk-type_GlcNAc_Kinase"/>
</dbReference>
<reference evidence="2 3" key="1">
    <citation type="submission" date="2019-12" db="EMBL/GenBank/DDBJ databases">
        <authorList>
            <person name="Lee S.D."/>
        </authorList>
    </citation>
    <scope>NUCLEOTIDE SEQUENCE [LARGE SCALE GENOMIC DNA]</scope>
    <source>
        <strain evidence="2 3">SAP-6</strain>
    </source>
</reference>
<dbReference type="Proteomes" id="UP000461443">
    <property type="component" value="Unassembled WGS sequence"/>
</dbReference>
<dbReference type="AlphaFoldDB" id="A0A845SKJ2"/>
<proteinExistence type="predicted"/>
<dbReference type="RefSeq" id="WP_162366239.1">
    <property type="nucleotide sequence ID" value="NZ_WUBS01000008.1"/>
</dbReference>
<sequence>MQPNFYVGVDGGGTECRVRLIDSRGRLLAECRGGAANIFSDTADALATALALVAQAFRLAGLPSSEQAGARAGFGFAGANVRHVRELAESWPMPFAARHIASDVEIACLGAHQGRPGAVLITGTGSQATAFDGGRFHSIGGWGFSLGDQGSGAILGRHALRRALQAHEGILPASALTQALMADFDHSPEAMLHWAQSAGPRDWGAFAPRIFDFARRDDPNGVHLVRQLAQEIDLMLACLVNAGSPQVALMGGISQPVLPWLNPRWRKHIVAPCADALDGALRLAGGAGPYVQAPPAHPLSSSQG</sequence>
<name>A0A845SKJ2_9GAMM</name>
<dbReference type="SUPFAM" id="SSF53067">
    <property type="entry name" value="Actin-like ATPase domain"/>
    <property type="match status" value="2"/>
</dbReference>
<evidence type="ECO:0000259" key="1">
    <source>
        <dbReference type="Pfam" id="PF01869"/>
    </source>
</evidence>
<gene>
    <name evidence="2" type="ORF">GRH90_12260</name>
</gene>
<dbReference type="Pfam" id="PF01869">
    <property type="entry name" value="BcrAD_BadFG"/>
    <property type="match status" value="1"/>
</dbReference>
<dbReference type="EMBL" id="WUBS01000008">
    <property type="protein sequence ID" value="NDL63516.1"/>
    <property type="molecule type" value="Genomic_DNA"/>
</dbReference>
<organism evidence="2 3">
    <name type="scientific">Acerihabitans arboris</name>
    <dbReference type="NCBI Taxonomy" id="2691583"/>
    <lineage>
        <taxon>Bacteria</taxon>
        <taxon>Pseudomonadati</taxon>
        <taxon>Pseudomonadota</taxon>
        <taxon>Gammaproteobacteria</taxon>
        <taxon>Enterobacterales</taxon>
        <taxon>Pectobacteriaceae</taxon>
        <taxon>Acerihabitans</taxon>
    </lineage>
</organism>